<evidence type="ECO:0000256" key="7">
    <source>
        <dbReference type="ARBA" id="ARBA00022723"/>
    </source>
</evidence>
<organism evidence="18 19">
    <name type="scientific">Diaporthe helianthi</name>
    <dbReference type="NCBI Taxonomy" id="158607"/>
    <lineage>
        <taxon>Eukaryota</taxon>
        <taxon>Fungi</taxon>
        <taxon>Dikarya</taxon>
        <taxon>Ascomycota</taxon>
        <taxon>Pezizomycotina</taxon>
        <taxon>Sordariomycetes</taxon>
        <taxon>Sordariomycetidae</taxon>
        <taxon>Diaporthales</taxon>
        <taxon>Diaporthaceae</taxon>
        <taxon>Diaporthe</taxon>
    </lineage>
</organism>
<reference evidence="18" key="1">
    <citation type="submission" date="2017-09" db="EMBL/GenBank/DDBJ databases">
        <title>Polyketide synthases of a Diaporthe helianthi virulent isolate.</title>
        <authorList>
            <person name="Baroncelli R."/>
        </authorList>
    </citation>
    <scope>NUCLEOTIDE SEQUENCE [LARGE SCALE GENOMIC DNA]</scope>
    <source>
        <strain evidence="18">7/96</strain>
    </source>
</reference>
<evidence type="ECO:0000256" key="15">
    <source>
        <dbReference type="SAM" id="Coils"/>
    </source>
</evidence>
<dbReference type="Pfam" id="PF13476">
    <property type="entry name" value="AAA_23"/>
    <property type="match status" value="1"/>
</dbReference>
<evidence type="ECO:0000256" key="13">
    <source>
        <dbReference type="ARBA" id="ARBA00023242"/>
    </source>
</evidence>
<evidence type="ECO:0000256" key="1">
    <source>
        <dbReference type="ARBA" id="ARBA00001947"/>
    </source>
</evidence>
<keyword evidence="6" id="KW-0158">Chromosome</keyword>
<dbReference type="FunCoup" id="A0A2P5I1V7">
    <property type="interactions" value="1040"/>
</dbReference>
<evidence type="ECO:0000256" key="14">
    <source>
        <dbReference type="ARBA" id="ARBA00049360"/>
    </source>
</evidence>
<evidence type="ECO:0000256" key="3">
    <source>
        <dbReference type="ARBA" id="ARBA00004286"/>
    </source>
</evidence>
<dbReference type="GO" id="GO:0006302">
    <property type="term" value="P:double-strand break repair"/>
    <property type="evidence" value="ECO:0007669"/>
    <property type="project" value="InterPro"/>
</dbReference>
<protein>
    <recommendedName>
        <fullName evidence="5">DNA repair protein RAD50</fullName>
    </recommendedName>
</protein>
<evidence type="ECO:0000259" key="17">
    <source>
        <dbReference type="Pfam" id="PF13476"/>
    </source>
</evidence>
<keyword evidence="7" id="KW-0479">Metal-binding</keyword>
<dbReference type="NCBIfam" id="TIGR00606">
    <property type="entry name" value="rad50"/>
    <property type="match status" value="1"/>
</dbReference>
<dbReference type="GO" id="GO:0007004">
    <property type="term" value="P:telomere maintenance via telomerase"/>
    <property type="evidence" value="ECO:0007669"/>
    <property type="project" value="TreeGrafter"/>
</dbReference>
<keyword evidence="12" id="KW-0234">DNA repair</keyword>
<dbReference type="GO" id="GO:0051880">
    <property type="term" value="F:G-quadruplex DNA binding"/>
    <property type="evidence" value="ECO:0007669"/>
    <property type="project" value="TreeGrafter"/>
</dbReference>
<dbReference type="Gene3D" id="3.40.50.300">
    <property type="entry name" value="P-loop containing nucleotide triphosphate hydrolases"/>
    <property type="match status" value="2"/>
</dbReference>
<keyword evidence="13" id="KW-0539">Nucleus</keyword>
<feature type="coiled-coil region" evidence="15">
    <location>
        <begin position="879"/>
        <end position="906"/>
    </location>
</feature>
<evidence type="ECO:0000256" key="5">
    <source>
        <dbReference type="ARBA" id="ARBA00017893"/>
    </source>
</evidence>
<dbReference type="PANTHER" id="PTHR18867">
    <property type="entry name" value="RAD50"/>
    <property type="match status" value="1"/>
</dbReference>
<gene>
    <name evidence="18" type="ORF">DHEL01_v205115</name>
</gene>
<evidence type="ECO:0000313" key="18">
    <source>
        <dbReference type="EMBL" id="POS76486.1"/>
    </source>
</evidence>
<dbReference type="GO" id="GO:0000794">
    <property type="term" value="C:condensed nuclear chromosome"/>
    <property type="evidence" value="ECO:0007669"/>
    <property type="project" value="TreeGrafter"/>
</dbReference>
<evidence type="ECO:0000256" key="9">
    <source>
        <dbReference type="ARBA" id="ARBA00022801"/>
    </source>
</evidence>
<evidence type="ECO:0000256" key="12">
    <source>
        <dbReference type="ARBA" id="ARBA00023204"/>
    </source>
</evidence>
<evidence type="ECO:0000256" key="8">
    <source>
        <dbReference type="ARBA" id="ARBA00022763"/>
    </source>
</evidence>
<feature type="coiled-coil region" evidence="15">
    <location>
        <begin position="590"/>
        <end position="675"/>
    </location>
</feature>
<comment type="subcellular location">
    <subcellularLocation>
        <location evidence="3">Chromosome</location>
    </subcellularLocation>
    <subcellularLocation>
        <location evidence="2">Nucleus</location>
    </subcellularLocation>
</comment>
<comment type="similarity">
    <text evidence="4">Belongs to the SMC family. RAD50 subfamily.</text>
</comment>
<dbReference type="PANTHER" id="PTHR18867:SF12">
    <property type="entry name" value="DNA REPAIR PROTEIN RAD50"/>
    <property type="match status" value="1"/>
</dbReference>
<dbReference type="EMBL" id="MAVT02000363">
    <property type="protein sequence ID" value="POS76486.1"/>
    <property type="molecule type" value="Genomic_DNA"/>
</dbReference>
<dbReference type="STRING" id="158607.A0A2P5I1V7"/>
<dbReference type="SUPFAM" id="SSF52540">
    <property type="entry name" value="P-loop containing nucleoside triphosphate hydrolases"/>
    <property type="match status" value="2"/>
</dbReference>
<feature type="coiled-coil region" evidence="15">
    <location>
        <begin position="982"/>
        <end position="1118"/>
    </location>
</feature>
<keyword evidence="8" id="KW-0227">DNA damage</keyword>
<keyword evidence="19" id="KW-1185">Reference proteome</keyword>
<sequence>MSRIEGMTIQGVRSFHPQVREQITFSTPLNLIVGYNGSGKTTIIECLKYATTGELPPNTKTNGAFVHDPKLILGSEVPAAVVLKLRGTDGARYVINRRFKGTVSKSGARKMATLATSVKVEASNGEISTASVKQSEVDALVPRHLGVSPAILDFVIFCHQDEALWPMSEPSALKKKFDEIFDAQKYSKAIDELKMVRKKRAEELRNLQIQHKYNEENKDKGLKNEKLCQKLQQEISEFREQVDKIETEMAELRRKEKESREAANNFLGIVNELKYNQDQLDFRRSNVEELRESIDMMNEDDDELKRALEQYESHLGRLQADIDQKSSDYRSLQGEVNEAESELNLKLGERGRLQSDKDKHERQLHSRIEMIQAAARTHEIRGFDGELDDEQVRLFNGRIQGIFSSKKKEHEQLQGRLSQEADAANKGISDLENARNAKASERTFAKQKKAENDRKVKRLQTEMDSVKCDEVLVDRLESDRVSLGDRFQQAEAGLASNDWDEKIRETQKELRELEQQGDDLNSELVNCTRLASELAQLDLRKTEARDREASLNSLTARWSKMLDEQVRTGWEHESLEAEFKTESTARTATLNEKKEACDQLQQKLKQVDYKLSEASKQHKKLADNKKSSEKAVLDVLKETVEDASAVSIDAYEEELEDLEANKMELEKDLSLFDHMKLYWTQAQTCLQTKNKCHMCDRGFDEDRAKSKLVAKITKHLNDESKAELQQEFRDVDRKLERLRAVRPKHDAALRLGKELPASEKAIDEAKREREDILGRLEVADKHRREASEKLEALQSVSSVVSEITQLFKTIRHAKEQIEQLERSQRQSGGATRTPGEVDEARTICMEETRKVKKRLDNMSADRQRSRDLVSSLELESSRLDGKIAQARQLMDKKRNLADEIKTLREDNHTQDARISEIDAQLADLQPQIDAARARRDDALATGRKKAEKLAEERDTVARTLNQFKMMEDDIQDYLDRGGESNLASIERSIQNFKQSLARLRDEMGELMQRINAEKEELSQGDWKKKNIRDNIKFRENVAALEELAKKVKDLESKNAEQDYDRLMAEAKKYENRINSLTAERSEAVGKSRATDVNLRQQIELYEQEYKGAELKFRQSNVELTTTKGVIEDLATFGESLDKAIMQFHSIKMEEINRIAGDLWRATYQGTDVDTIAIRSEKEITTSATQRRNYKYRVVMMKRDTEMDMRGRCSAGQKVLASIIIRLALAESFGINCGVIALDEPTTNLDSDNIRSLAQSLHGIIRARQAQANFQLIVITHDEEFLRYMRCSDFCDSFFRVKRDENQCSTITKENISMITE</sequence>
<keyword evidence="10" id="KW-0862">Zinc</keyword>
<dbReference type="GO" id="GO:0043047">
    <property type="term" value="F:single-stranded telomeric DNA binding"/>
    <property type="evidence" value="ECO:0007669"/>
    <property type="project" value="TreeGrafter"/>
</dbReference>
<dbReference type="GO" id="GO:0003691">
    <property type="term" value="F:double-stranded telomeric DNA binding"/>
    <property type="evidence" value="ECO:0007669"/>
    <property type="project" value="TreeGrafter"/>
</dbReference>
<evidence type="ECO:0000256" key="2">
    <source>
        <dbReference type="ARBA" id="ARBA00004123"/>
    </source>
</evidence>
<evidence type="ECO:0000256" key="4">
    <source>
        <dbReference type="ARBA" id="ARBA00009439"/>
    </source>
</evidence>
<keyword evidence="11 15" id="KW-0175">Coiled coil</keyword>
<dbReference type="InterPro" id="IPR038729">
    <property type="entry name" value="Rad50/SbcC_AAA"/>
</dbReference>
<feature type="region of interest" description="Disordered" evidence="16">
    <location>
        <begin position="818"/>
        <end position="838"/>
    </location>
</feature>
<dbReference type="InParanoid" id="A0A2P5I1V7"/>
<feature type="domain" description="Rad50/SbcC-type AAA" evidence="17">
    <location>
        <begin position="7"/>
        <end position="242"/>
    </location>
</feature>
<accession>A0A2P5I1V7</accession>
<evidence type="ECO:0000256" key="16">
    <source>
        <dbReference type="SAM" id="MobiDB-lite"/>
    </source>
</evidence>
<dbReference type="GO" id="GO:0016887">
    <property type="term" value="F:ATP hydrolysis activity"/>
    <property type="evidence" value="ECO:0007669"/>
    <property type="project" value="InterPro"/>
</dbReference>
<evidence type="ECO:0000256" key="10">
    <source>
        <dbReference type="ARBA" id="ARBA00022833"/>
    </source>
</evidence>
<comment type="caution">
    <text evidence="18">The sequence shown here is derived from an EMBL/GenBank/DDBJ whole genome shotgun (WGS) entry which is preliminary data.</text>
</comment>
<dbReference type="GO" id="GO:0070192">
    <property type="term" value="P:chromosome organization involved in meiotic cell cycle"/>
    <property type="evidence" value="ECO:0007669"/>
    <property type="project" value="TreeGrafter"/>
</dbReference>
<dbReference type="InterPro" id="IPR027417">
    <property type="entry name" value="P-loop_NTPase"/>
</dbReference>
<evidence type="ECO:0000256" key="6">
    <source>
        <dbReference type="ARBA" id="ARBA00022454"/>
    </source>
</evidence>
<dbReference type="InterPro" id="IPR004584">
    <property type="entry name" value="Rad50_eukaryotes"/>
</dbReference>
<proteinExistence type="inferred from homology"/>
<comment type="catalytic activity">
    <reaction evidence="14">
        <text>ATP + H2O = ADP + phosphate + H(+)</text>
        <dbReference type="Rhea" id="RHEA:13065"/>
        <dbReference type="ChEBI" id="CHEBI:15377"/>
        <dbReference type="ChEBI" id="CHEBI:15378"/>
        <dbReference type="ChEBI" id="CHEBI:30616"/>
        <dbReference type="ChEBI" id="CHEBI:43474"/>
        <dbReference type="ChEBI" id="CHEBI:456216"/>
    </reaction>
</comment>
<dbReference type="FunFam" id="3.40.50.300:FF:000947">
    <property type="entry name" value="DNA repair protein RAD50"/>
    <property type="match status" value="1"/>
</dbReference>
<name>A0A2P5I1V7_DIAHE</name>
<evidence type="ECO:0000313" key="19">
    <source>
        <dbReference type="Proteomes" id="UP000094444"/>
    </source>
</evidence>
<dbReference type="GO" id="GO:0046872">
    <property type="term" value="F:metal ion binding"/>
    <property type="evidence" value="ECO:0007669"/>
    <property type="project" value="UniProtKB-KW"/>
</dbReference>
<feature type="coiled-coil region" evidence="15">
    <location>
        <begin position="190"/>
        <end position="349"/>
    </location>
</feature>
<evidence type="ECO:0000256" key="11">
    <source>
        <dbReference type="ARBA" id="ARBA00023054"/>
    </source>
</evidence>
<feature type="coiled-coil region" evidence="15">
    <location>
        <begin position="496"/>
        <end position="530"/>
    </location>
</feature>
<dbReference type="FunFam" id="3.40.50.300:FF:001195">
    <property type="entry name" value="DNA repair protein rad50"/>
    <property type="match status" value="1"/>
</dbReference>
<keyword evidence="9" id="KW-0378">Hydrolase</keyword>
<dbReference type="OrthoDB" id="18797at2759"/>
<dbReference type="Proteomes" id="UP000094444">
    <property type="component" value="Unassembled WGS sequence"/>
</dbReference>
<dbReference type="Pfam" id="PF13558">
    <property type="entry name" value="SbcC_Walker_B"/>
    <property type="match status" value="1"/>
</dbReference>
<dbReference type="GO" id="GO:0000722">
    <property type="term" value="P:telomere maintenance via recombination"/>
    <property type="evidence" value="ECO:0007669"/>
    <property type="project" value="TreeGrafter"/>
</dbReference>
<comment type="cofactor">
    <cofactor evidence="1">
        <name>Zn(2+)</name>
        <dbReference type="ChEBI" id="CHEBI:29105"/>
    </cofactor>
</comment>
<dbReference type="GO" id="GO:0030870">
    <property type="term" value="C:Mre11 complex"/>
    <property type="evidence" value="ECO:0007669"/>
    <property type="project" value="InterPro"/>
</dbReference>